<dbReference type="Gene3D" id="3.30.70.270">
    <property type="match status" value="1"/>
</dbReference>
<evidence type="ECO:0000313" key="3">
    <source>
        <dbReference type="RefSeq" id="XP_050555325.1"/>
    </source>
</evidence>
<organism evidence="2 3">
    <name type="scientific">Spodoptera frugiperda</name>
    <name type="common">Fall armyworm</name>
    <dbReference type="NCBI Taxonomy" id="7108"/>
    <lineage>
        <taxon>Eukaryota</taxon>
        <taxon>Metazoa</taxon>
        <taxon>Ecdysozoa</taxon>
        <taxon>Arthropoda</taxon>
        <taxon>Hexapoda</taxon>
        <taxon>Insecta</taxon>
        <taxon>Pterygota</taxon>
        <taxon>Neoptera</taxon>
        <taxon>Endopterygota</taxon>
        <taxon>Lepidoptera</taxon>
        <taxon>Glossata</taxon>
        <taxon>Ditrysia</taxon>
        <taxon>Noctuoidea</taxon>
        <taxon>Noctuidae</taxon>
        <taxon>Amphipyrinae</taxon>
        <taxon>Spodoptera</taxon>
    </lineage>
</organism>
<dbReference type="OrthoDB" id="5953030at2759"/>
<dbReference type="Proteomes" id="UP000829999">
    <property type="component" value="Chromosome 2"/>
</dbReference>
<keyword evidence="2" id="KW-1185">Reference proteome</keyword>
<dbReference type="CDD" id="cd01650">
    <property type="entry name" value="RT_nLTR_like"/>
    <property type="match status" value="1"/>
</dbReference>
<dbReference type="PANTHER" id="PTHR33332">
    <property type="entry name" value="REVERSE TRANSCRIPTASE DOMAIN-CONTAINING PROTEIN"/>
    <property type="match status" value="1"/>
</dbReference>
<dbReference type="PROSITE" id="PS50878">
    <property type="entry name" value="RT_POL"/>
    <property type="match status" value="1"/>
</dbReference>
<dbReference type="GeneID" id="126911575"/>
<evidence type="ECO:0000313" key="2">
    <source>
        <dbReference type="Proteomes" id="UP000829999"/>
    </source>
</evidence>
<accession>A0A9R0DYB6</accession>
<gene>
    <name evidence="3" type="primary">LOC126911575</name>
</gene>
<reference evidence="3" key="1">
    <citation type="submission" date="2025-08" db="UniProtKB">
        <authorList>
            <consortium name="RefSeq"/>
        </authorList>
    </citation>
    <scope>IDENTIFICATION</scope>
    <source>
        <tissue evidence="3">Whole larval tissue</tissue>
    </source>
</reference>
<dbReference type="Pfam" id="PF00078">
    <property type="entry name" value="RVT_1"/>
    <property type="match status" value="1"/>
</dbReference>
<dbReference type="SUPFAM" id="SSF56672">
    <property type="entry name" value="DNA/RNA polymerases"/>
    <property type="match status" value="1"/>
</dbReference>
<dbReference type="InterPro" id="IPR043502">
    <property type="entry name" value="DNA/RNA_pol_sf"/>
</dbReference>
<evidence type="ECO:0000259" key="1">
    <source>
        <dbReference type="PROSITE" id="PS50878"/>
    </source>
</evidence>
<dbReference type="RefSeq" id="XP_050555325.1">
    <property type="nucleotide sequence ID" value="XM_050699368.1"/>
</dbReference>
<protein>
    <submittedName>
        <fullName evidence="3">Uncharacterized protein LOC126911575</fullName>
    </submittedName>
</protein>
<sequence length="547" mass="62132">MSPQPPPQNAGEHLFLELTLRHTRRNFGGMDHDRLREDAGSIDWSELLAAEGIDDKIGVFSKKLNELYDVHAPIRPVKMKHIPAPWLTDEIRVMIHRKAAAKAKFKHQPTPVNRNEYIAARNRSNRMCRDAQRRHIHESVENGDPAKGHSTTTALVQITDDIRSGIENGNLTLLTLLDFSNAFNTVDFDILLGILSSLNISPTVIDFFRSYLCGRRQRVAVEGSYSSWSDTAAGVPQGGVLSPLLFAIFINSISNELLSSYHLYADDLQIYSQAPPDEFSEAVKMVNTDLARISEWSTAYGLKVNPTKTQVIVVGGPRLRCKIAWTQMPPIVFDGATIPYSGTVKDLGIVLDQDFCWGPQLGTVSRKMFASAKSLCRLRNFLPTATKIALAQSLLLPILDYADVSYPDLTEAQLDKLERLQNFSIRFIFGLRKYDHISEYRAKLKWLPIRLRRNTHILSLLYNILFNPATPHYLKERFRFCHDTHSRPVRSSERLKLEMPQHESRAFDQSFTVRAVRLWNALPLSVRQAQSLATFKVLVKDHYLSKL</sequence>
<dbReference type="GO" id="GO:0071897">
    <property type="term" value="P:DNA biosynthetic process"/>
    <property type="evidence" value="ECO:0007669"/>
    <property type="project" value="UniProtKB-ARBA"/>
</dbReference>
<dbReference type="AlphaFoldDB" id="A0A9R0DYB6"/>
<proteinExistence type="predicted"/>
<name>A0A9R0DYB6_SPOFR</name>
<dbReference type="InterPro" id="IPR000477">
    <property type="entry name" value="RT_dom"/>
</dbReference>
<feature type="domain" description="Reverse transcriptase" evidence="1">
    <location>
        <begin position="89"/>
        <end position="338"/>
    </location>
</feature>
<dbReference type="InterPro" id="IPR043128">
    <property type="entry name" value="Rev_trsase/Diguanyl_cyclase"/>
</dbReference>